<sequence>MEVQVELLVRLMGLPSTTQIGEPSHAREWRWPADFQININSRHPVMRVVIGLTRQMFDVFGCTCDYCDGRLQFCC</sequence>
<proteinExistence type="predicted"/>
<dbReference type="AlphaFoldDB" id="A0A5C6EBX8"/>
<organism evidence="1 2">
    <name type="scientific">Rubripirellula tenax</name>
    <dbReference type="NCBI Taxonomy" id="2528015"/>
    <lineage>
        <taxon>Bacteria</taxon>
        <taxon>Pseudomonadati</taxon>
        <taxon>Planctomycetota</taxon>
        <taxon>Planctomycetia</taxon>
        <taxon>Pirellulales</taxon>
        <taxon>Pirellulaceae</taxon>
        <taxon>Rubripirellula</taxon>
    </lineage>
</organism>
<protein>
    <submittedName>
        <fullName evidence="1">Uncharacterized protein</fullName>
    </submittedName>
</protein>
<evidence type="ECO:0000313" key="2">
    <source>
        <dbReference type="Proteomes" id="UP000318288"/>
    </source>
</evidence>
<keyword evidence="2" id="KW-1185">Reference proteome</keyword>
<dbReference type="Proteomes" id="UP000318288">
    <property type="component" value="Unassembled WGS sequence"/>
</dbReference>
<gene>
    <name evidence="1" type="ORF">Poly51_59180</name>
</gene>
<evidence type="ECO:0000313" key="1">
    <source>
        <dbReference type="EMBL" id="TWU44649.1"/>
    </source>
</evidence>
<accession>A0A5C6EBX8</accession>
<comment type="caution">
    <text evidence="1">The sequence shown here is derived from an EMBL/GenBank/DDBJ whole genome shotgun (WGS) entry which is preliminary data.</text>
</comment>
<name>A0A5C6EBX8_9BACT</name>
<dbReference type="EMBL" id="SJPW01000010">
    <property type="protein sequence ID" value="TWU44649.1"/>
    <property type="molecule type" value="Genomic_DNA"/>
</dbReference>
<reference evidence="1 2" key="1">
    <citation type="submission" date="2019-02" db="EMBL/GenBank/DDBJ databases">
        <title>Deep-cultivation of Planctomycetes and their phenomic and genomic characterization uncovers novel biology.</title>
        <authorList>
            <person name="Wiegand S."/>
            <person name="Jogler M."/>
            <person name="Boedeker C."/>
            <person name="Pinto D."/>
            <person name="Vollmers J."/>
            <person name="Rivas-Marin E."/>
            <person name="Kohn T."/>
            <person name="Peeters S.H."/>
            <person name="Heuer A."/>
            <person name="Rast P."/>
            <person name="Oberbeckmann S."/>
            <person name="Bunk B."/>
            <person name="Jeske O."/>
            <person name="Meyerdierks A."/>
            <person name="Storesund J.E."/>
            <person name="Kallscheuer N."/>
            <person name="Luecker S."/>
            <person name="Lage O.M."/>
            <person name="Pohl T."/>
            <person name="Merkel B.J."/>
            <person name="Hornburger P."/>
            <person name="Mueller R.-W."/>
            <person name="Bruemmer F."/>
            <person name="Labrenz M."/>
            <person name="Spormann A.M."/>
            <person name="Op Den Camp H."/>
            <person name="Overmann J."/>
            <person name="Amann R."/>
            <person name="Jetten M.S.M."/>
            <person name="Mascher T."/>
            <person name="Medema M.H."/>
            <person name="Devos D.P."/>
            <person name="Kaster A.-K."/>
            <person name="Ovreas L."/>
            <person name="Rohde M."/>
            <person name="Galperin M.Y."/>
            <person name="Jogler C."/>
        </authorList>
    </citation>
    <scope>NUCLEOTIDE SEQUENCE [LARGE SCALE GENOMIC DNA]</scope>
    <source>
        <strain evidence="1 2">Poly51</strain>
    </source>
</reference>